<gene>
    <name evidence="1" type="ORF">MLD38_013582</name>
</gene>
<protein>
    <submittedName>
        <fullName evidence="1">Uncharacterized protein</fullName>
    </submittedName>
</protein>
<evidence type="ECO:0000313" key="1">
    <source>
        <dbReference type="EMBL" id="KAI4375755.1"/>
    </source>
</evidence>
<organism evidence="1 2">
    <name type="scientific">Melastoma candidum</name>
    <dbReference type="NCBI Taxonomy" id="119954"/>
    <lineage>
        <taxon>Eukaryota</taxon>
        <taxon>Viridiplantae</taxon>
        <taxon>Streptophyta</taxon>
        <taxon>Embryophyta</taxon>
        <taxon>Tracheophyta</taxon>
        <taxon>Spermatophyta</taxon>
        <taxon>Magnoliopsida</taxon>
        <taxon>eudicotyledons</taxon>
        <taxon>Gunneridae</taxon>
        <taxon>Pentapetalae</taxon>
        <taxon>rosids</taxon>
        <taxon>malvids</taxon>
        <taxon>Myrtales</taxon>
        <taxon>Melastomataceae</taxon>
        <taxon>Melastomatoideae</taxon>
        <taxon>Melastomateae</taxon>
        <taxon>Melastoma</taxon>
    </lineage>
</organism>
<accession>A0ACB9RAN2</accession>
<dbReference type="Proteomes" id="UP001057402">
    <property type="component" value="Chromosome 4"/>
</dbReference>
<proteinExistence type="predicted"/>
<sequence>MEYRKLKDQEDDVDAMREDVESRAEKAHSSAGINPLSTAGGGLGDHSRWKRKSIVTLALTFLTSSQAILIVWSKRAGKYEYSVTTANFLVETLKCFLSLAALTRIWRREGVTDDNRLRTTFEEVKVYPIPAALYLVKNLLQYYIFAYVDAPGYQILKNLNIISTGVLYRIILKRELSEIQWAAFILLCAGCTTAQLNSNSDQVLETPFQGWIMAIVMALLSGFAGVYTEAIIKKRPSRNINVQNFWLYIFGMIFNIIAILVQDFSAVLNKGFFHGYSLITILMIFNHALSGIAVSMVMKYADNIVKVYSTSVAMLLTAVVSVFLFGFHLSLAFFLGAVVVSVSVYLHSAGKLRR</sequence>
<comment type="caution">
    <text evidence="1">The sequence shown here is derived from an EMBL/GenBank/DDBJ whole genome shotgun (WGS) entry which is preliminary data.</text>
</comment>
<reference evidence="2" key="1">
    <citation type="journal article" date="2023" name="Front. Plant Sci.">
        <title>Chromosomal-level genome assembly of Melastoma candidum provides insights into trichome evolution.</title>
        <authorList>
            <person name="Zhong Y."/>
            <person name="Wu W."/>
            <person name="Sun C."/>
            <person name="Zou P."/>
            <person name="Liu Y."/>
            <person name="Dai S."/>
            <person name="Zhou R."/>
        </authorList>
    </citation>
    <scope>NUCLEOTIDE SEQUENCE [LARGE SCALE GENOMIC DNA]</scope>
</reference>
<keyword evidence="2" id="KW-1185">Reference proteome</keyword>
<name>A0ACB9RAN2_9MYRT</name>
<evidence type="ECO:0000313" key="2">
    <source>
        <dbReference type="Proteomes" id="UP001057402"/>
    </source>
</evidence>
<dbReference type="EMBL" id="CM042883">
    <property type="protein sequence ID" value="KAI4375755.1"/>
    <property type="molecule type" value="Genomic_DNA"/>
</dbReference>